<protein>
    <submittedName>
        <fullName evidence="9">N-acetylglucosamine-6-phosphate deacetylase</fullName>
    </submittedName>
</protein>
<dbReference type="InterPro" id="IPR003764">
    <property type="entry name" value="GlcNAc_6-P_deAcase"/>
</dbReference>
<feature type="binding site" evidence="7">
    <location>
        <position position="190"/>
    </location>
    <ligand>
        <name>Zn(2+)</name>
        <dbReference type="ChEBI" id="CHEBI:29105"/>
    </ligand>
</feature>
<feature type="binding site" evidence="7">
    <location>
        <position position="122"/>
    </location>
    <ligand>
        <name>Zn(2+)</name>
        <dbReference type="ChEBI" id="CHEBI:29105"/>
    </ligand>
</feature>
<gene>
    <name evidence="9" type="ORF">NG99_17975</name>
</gene>
<comment type="caution">
    <text evidence="9">The sequence shown here is derived from an EMBL/GenBank/DDBJ whole genome shotgun (WGS) entry which is preliminary data.</text>
</comment>
<evidence type="ECO:0000256" key="3">
    <source>
        <dbReference type="ARBA" id="ARBA00022801"/>
    </source>
</evidence>
<reference evidence="9 10" key="1">
    <citation type="submission" date="2014-10" db="EMBL/GenBank/DDBJ databases">
        <title>Genome sequence of Erwinia typographi M043b.</title>
        <authorList>
            <person name="Chan K.-G."/>
            <person name="Tan W.-S."/>
        </authorList>
    </citation>
    <scope>NUCLEOTIDE SEQUENCE [LARGE SCALE GENOMIC DNA]</scope>
    <source>
        <strain evidence="9 10">M043b</strain>
    </source>
</reference>
<evidence type="ECO:0000313" key="10">
    <source>
        <dbReference type="Proteomes" id="UP000030351"/>
    </source>
</evidence>
<evidence type="ECO:0000256" key="5">
    <source>
        <dbReference type="PIRSR" id="PIRSR038994-1"/>
    </source>
</evidence>
<feature type="active site" description="Proton donor/acceptor" evidence="5">
    <location>
        <position position="268"/>
    </location>
</feature>
<dbReference type="eggNOG" id="COG1820">
    <property type="taxonomic scope" value="Bacteria"/>
</dbReference>
<feature type="domain" description="Amidohydrolase-related" evidence="8">
    <location>
        <begin position="40"/>
        <end position="363"/>
    </location>
</feature>
<dbReference type="Gene3D" id="3.20.20.140">
    <property type="entry name" value="Metal-dependent hydrolases"/>
    <property type="match status" value="1"/>
</dbReference>
<dbReference type="Proteomes" id="UP000030351">
    <property type="component" value="Unassembled WGS sequence"/>
</dbReference>
<dbReference type="PANTHER" id="PTHR11113:SF14">
    <property type="entry name" value="N-ACETYLGLUCOSAMINE-6-PHOSPHATE DEACETYLASE"/>
    <property type="match status" value="1"/>
</dbReference>
<dbReference type="PANTHER" id="PTHR11113">
    <property type="entry name" value="N-ACETYLGLUCOSAMINE-6-PHOSPHATE DEACETYLASE"/>
    <property type="match status" value="1"/>
</dbReference>
<keyword evidence="4" id="KW-0119">Carbohydrate metabolism</keyword>
<organism evidence="9 10">
    <name type="scientific">Erwinia typographi</name>
    <dbReference type="NCBI Taxonomy" id="371042"/>
    <lineage>
        <taxon>Bacteria</taxon>
        <taxon>Pseudomonadati</taxon>
        <taxon>Pseudomonadota</taxon>
        <taxon>Gammaproteobacteria</taxon>
        <taxon>Enterobacterales</taxon>
        <taxon>Erwiniaceae</taxon>
        <taxon>Erwinia</taxon>
    </lineage>
</organism>
<evidence type="ECO:0000256" key="1">
    <source>
        <dbReference type="ARBA" id="ARBA00010716"/>
    </source>
</evidence>
<feature type="binding site" evidence="6">
    <location>
        <begin position="305"/>
        <end position="307"/>
    </location>
    <ligand>
        <name>substrate</name>
    </ligand>
</feature>
<dbReference type="GO" id="GO:0046872">
    <property type="term" value="F:metal ion binding"/>
    <property type="evidence" value="ECO:0007669"/>
    <property type="project" value="UniProtKB-KW"/>
</dbReference>
<keyword evidence="10" id="KW-1185">Reference proteome</keyword>
<comment type="similarity">
    <text evidence="1 4">Belongs to the metallo-dependent hydrolases superfamily. NagA family.</text>
</comment>
<evidence type="ECO:0000313" key="9">
    <source>
        <dbReference type="EMBL" id="KGT90290.1"/>
    </source>
</evidence>
<keyword evidence="3 4" id="KW-0378">Hydrolase</keyword>
<evidence type="ECO:0000259" key="8">
    <source>
        <dbReference type="Pfam" id="PF01979"/>
    </source>
</evidence>
<dbReference type="PIRSF" id="PIRSF038994">
    <property type="entry name" value="NagA"/>
    <property type="match status" value="1"/>
</dbReference>
<dbReference type="InterPro" id="IPR032466">
    <property type="entry name" value="Metal_Hydrolase"/>
</dbReference>
<evidence type="ECO:0000256" key="4">
    <source>
        <dbReference type="PIRNR" id="PIRNR038994"/>
    </source>
</evidence>
<dbReference type="InterPro" id="IPR006680">
    <property type="entry name" value="Amidohydro-rel"/>
</dbReference>
<dbReference type="GO" id="GO:0006046">
    <property type="term" value="P:N-acetylglucosamine catabolic process"/>
    <property type="evidence" value="ECO:0007669"/>
    <property type="project" value="TreeGrafter"/>
</dbReference>
<dbReference type="STRING" id="371042.NG99_17975"/>
<dbReference type="GO" id="GO:0008448">
    <property type="term" value="F:N-acetylglucosamine-6-phosphate deacetylase activity"/>
    <property type="evidence" value="ECO:0007669"/>
    <property type="project" value="InterPro"/>
</dbReference>
<comment type="cofactor">
    <cofactor evidence="7">
        <name>a divalent metal cation</name>
        <dbReference type="ChEBI" id="CHEBI:60240"/>
    </cofactor>
    <text evidence="7">Binds 1 divalent metal cation per subunit.</text>
</comment>
<keyword evidence="2 7" id="KW-0479">Metal-binding</keyword>
<feature type="binding site" evidence="6">
    <location>
        <position position="135"/>
    </location>
    <ligand>
        <name>substrate</name>
    </ligand>
</feature>
<sequence>MAESRIQGRDYRTLKAIEVQSVNGLITQTLPLPDDSSLPIIAPGLVDLQVNGFGGLDFNHFPFSVDSVEQVTRLLWQQGVTTFLPTVITNANEVIENAVSRLAEACQQSETVARAVAGIHLEGPFLSPEDGPRGAHPLCHIKAPDWPLFLRWQQAAAGKIVLLTLAPEWPHAGDFISHCVASGVRVSVGHTAATAENIMQAVAAGATLSTHLGNGAHLQLPRHPNYIWQQLAEDKLASALIADGDHLPAAVLKVFMRAKGEQAFLVSDVTRFAGMPAGQYDSPIGGRVELSAAGRLSVASQPQLLAGSARGLLEGVNHLLDQQLATRPIALEMASIRPARQLNLPMQQGLEVGAPCDAILLTEHAKGGLALQSTWKAGEKVWETCSQ</sequence>
<proteinExistence type="inferred from homology"/>
<name>A0A0A3YUJ0_9GAMM</name>
<feature type="binding site" evidence="6">
    <location>
        <position position="246"/>
    </location>
    <ligand>
        <name>substrate</name>
    </ligand>
</feature>
<dbReference type="SUPFAM" id="SSF51556">
    <property type="entry name" value="Metallo-dependent hydrolases"/>
    <property type="match status" value="1"/>
</dbReference>
<feature type="binding site" evidence="6">
    <location>
        <position position="222"/>
    </location>
    <ligand>
        <name>substrate</name>
    </ligand>
</feature>
<feature type="binding site" evidence="7">
    <location>
        <position position="211"/>
    </location>
    <ligand>
        <name>Zn(2+)</name>
        <dbReference type="ChEBI" id="CHEBI:29105"/>
    </ligand>
</feature>
<dbReference type="Pfam" id="PF01979">
    <property type="entry name" value="Amidohydro_1"/>
    <property type="match status" value="1"/>
</dbReference>
<dbReference type="RefSeq" id="WP_034895934.1">
    <property type="nucleotide sequence ID" value="NZ_JRUQ01000051.1"/>
</dbReference>
<accession>A0A0A3YUJ0</accession>
<dbReference type="EMBL" id="JRUQ01000051">
    <property type="protein sequence ID" value="KGT90290.1"/>
    <property type="molecule type" value="Genomic_DNA"/>
</dbReference>
<evidence type="ECO:0000256" key="6">
    <source>
        <dbReference type="PIRSR" id="PIRSR038994-2"/>
    </source>
</evidence>
<evidence type="ECO:0000256" key="7">
    <source>
        <dbReference type="PIRSR" id="PIRSR038994-3"/>
    </source>
</evidence>
<feature type="binding site" evidence="6">
    <location>
        <begin position="214"/>
        <end position="215"/>
    </location>
    <ligand>
        <name>substrate</name>
    </ligand>
</feature>
<dbReference type="OrthoDB" id="9776488at2"/>
<evidence type="ECO:0000256" key="2">
    <source>
        <dbReference type="ARBA" id="ARBA00022723"/>
    </source>
</evidence>
<dbReference type="AlphaFoldDB" id="A0A0A3YUJ0"/>